<dbReference type="Proteomes" id="UP000789920">
    <property type="component" value="Unassembled WGS sequence"/>
</dbReference>
<comment type="caution">
    <text evidence="1">The sequence shown here is derived from an EMBL/GenBank/DDBJ whole genome shotgun (WGS) entry which is preliminary data.</text>
</comment>
<dbReference type="EMBL" id="CAJVQC010172948">
    <property type="protein sequence ID" value="CAG8850846.1"/>
    <property type="molecule type" value="Genomic_DNA"/>
</dbReference>
<organism evidence="1 2">
    <name type="scientific">Racocetra persica</name>
    <dbReference type="NCBI Taxonomy" id="160502"/>
    <lineage>
        <taxon>Eukaryota</taxon>
        <taxon>Fungi</taxon>
        <taxon>Fungi incertae sedis</taxon>
        <taxon>Mucoromycota</taxon>
        <taxon>Glomeromycotina</taxon>
        <taxon>Glomeromycetes</taxon>
        <taxon>Diversisporales</taxon>
        <taxon>Gigasporaceae</taxon>
        <taxon>Racocetra</taxon>
    </lineage>
</organism>
<feature type="non-terminal residue" evidence="1">
    <location>
        <position position="41"/>
    </location>
</feature>
<evidence type="ECO:0000313" key="1">
    <source>
        <dbReference type="EMBL" id="CAG8850846.1"/>
    </source>
</evidence>
<keyword evidence="2" id="KW-1185">Reference proteome</keyword>
<evidence type="ECO:0000313" key="2">
    <source>
        <dbReference type="Proteomes" id="UP000789920"/>
    </source>
</evidence>
<sequence>KKNKIEVYIPTIEKSFEKGILLSAYHTNIPPNEEKLCDLQY</sequence>
<proteinExistence type="predicted"/>
<gene>
    <name evidence="1" type="ORF">RPERSI_LOCUS36290</name>
</gene>
<protein>
    <submittedName>
        <fullName evidence="1">22087_t:CDS:1</fullName>
    </submittedName>
</protein>
<feature type="non-terminal residue" evidence="1">
    <location>
        <position position="1"/>
    </location>
</feature>
<accession>A0ACA9SWI1</accession>
<reference evidence="1" key="1">
    <citation type="submission" date="2021-06" db="EMBL/GenBank/DDBJ databases">
        <authorList>
            <person name="Kallberg Y."/>
            <person name="Tangrot J."/>
            <person name="Rosling A."/>
        </authorList>
    </citation>
    <scope>NUCLEOTIDE SEQUENCE</scope>
    <source>
        <strain evidence="1">MA461A</strain>
    </source>
</reference>
<name>A0ACA9SWI1_9GLOM</name>